<dbReference type="Proteomes" id="UP000005143">
    <property type="component" value="Unassembled WGS sequence"/>
</dbReference>
<gene>
    <name evidence="4" type="ORF">PAI11_30520</name>
</gene>
<organism evidence="4 5">
    <name type="scientific">Patulibacter medicamentivorans</name>
    <dbReference type="NCBI Taxonomy" id="1097667"/>
    <lineage>
        <taxon>Bacteria</taxon>
        <taxon>Bacillati</taxon>
        <taxon>Actinomycetota</taxon>
        <taxon>Thermoleophilia</taxon>
        <taxon>Solirubrobacterales</taxon>
        <taxon>Patulibacteraceae</taxon>
        <taxon>Patulibacter</taxon>
    </lineage>
</organism>
<dbReference type="NCBIfam" id="TIGR02713">
    <property type="entry name" value="allophanate_hyd"/>
    <property type="match status" value="1"/>
</dbReference>
<feature type="domain" description="Allophanate hydrolase C-terminal" evidence="3">
    <location>
        <begin position="494"/>
        <end position="619"/>
    </location>
</feature>
<dbReference type="InterPro" id="IPR036928">
    <property type="entry name" value="AS_sf"/>
</dbReference>
<dbReference type="AlphaFoldDB" id="H0E891"/>
<dbReference type="SUPFAM" id="SSF75304">
    <property type="entry name" value="Amidase signature (AS) enzymes"/>
    <property type="match status" value="1"/>
</dbReference>
<evidence type="ECO:0000259" key="2">
    <source>
        <dbReference type="Pfam" id="PF01425"/>
    </source>
</evidence>
<dbReference type="EC" id="3.5.1.54" evidence="4"/>
<dbReference type="InterPro" id="IPR053844">
    <property type="entry name" value="AH_C"/>
</dbReference>
<dbReference type="Gene3D" id="3.10.490.10">
    <property type="entry name" value="Gamma-glutamyl cyclotransferase-like"/>
    <property type="match status" value="1"/>
</dbReference>
<dbReference type="GO" id="GO:0004039">
    <property type="term" value="F:allophanate hydrolase activity"/>
    <property type="evidence" value="ECO:0007669"/>
    <property type="project" value="UniProtKB-EC"/>
</dbReference>
<dbReference type="RefSeq" id="WP_007576731.1">
    <property type="nucleotide sequence ID" value="NZ_AGUD01000241.1"/>
</dbReference>
<reference evidence="4 5" key="1">
    <citation type="journal article" date="2013" name="Biodegradation">
        <title>Quantitative proteomic analysis of ibuprofen-degrading Patulibacter sp. strain I11.</title>
        <authorList>
            <person name="Almeida B."/>
            <person name="Kjeldal H."/>
            <person name="Lolas I."/>
            <person name="Knudsen A.D."/>
            <person name="Carvalho G."/>
            <person name="Nielsen K.L."/>
            <person name="Barreto Crespo M.T."/>
            <person name="Stensballe A."/>
            <person name="Nielsen J.L."/>
        </authorList>
    </citation>
    <scope>NUCLEOTIDE SEQUENCE [LARGE SCALE GENOMIC DNA]</scope>
    <source>
        <strain evidence="4 5">I11</strain>
    </source>
</reference>
<protein>
    <submittedName>
        <fullName evidence="4">Allophanate hydrolase</fullName>
        <ecNumber evidence="4">3.5.1.54</ecNumber>
    </submittedName>
</protein>
<evidence type="ECO:0000313" key="4">
    <source>
        <dbReference type="EMBL" id="EHN10092.1"/>
    </source>
</evidence>
<dbReference type="PANTHER" id="PTHR11895">
    <property type="entry name" value="TRANSAMIDASE"/>
    <property type="match status" value="1"/>
</dbReference>
<feature type="region of interest" description="Disordered" evidence="1">
    <location>
        <begin position="138"/>
        <end position="163"/>
    </location>
</feature>
<feature type="compositionally biased region" description="Basic and acidic residues" evidence="1">
    <location>
        <begin position="241"/>
        <end position="256"/>
    </location>
</feature>
<dbReference type="Pfam" id="PF21986">
    <property type="entry name" value="AH_C"/>
    <property type="match status" value="1"/>
</dbReference>
<evidence type="ECO:0000256" key="1">
    <source>
        <dbReference type="SAM" id="MobiDB-lite"/>
    </source>
</evidence>
<dbReference type="PATRIC" id="fig|1097667.3.peg.3025"/>
<sequence length="623" mass="63020">MSDLLSATTTPAPGAAATGLGRALAAVRAGDDDHRQRARAARDRAATHDDASWIALLDDDQLATHAARAAEAGPQAPLAGLTFAIKDNIDLAGTATTAACPSFAFLPERSATVVEQLVAAGAVPIGKTNLDQFATGLVGTRSPHGGPRSVADPSRISGGSSSGSAVAVARGDVDFALGTDTAGSGRVPAGFNGIVGLKPTRGRLSTAGVLPACASLDCVSLFTRDVDGAATVLDALTRATPADRPDGLGDPRDPWSRARPGGLAPAARRLAGPGDGPRPARPWRIGLAADALDADGDDQTRAAWRDAIDHAGAVGDVVAVDLGPFLEAARLLYEGPFVAERYAAVGPFLEGDPADADPVVRAIVLGGRDAPAHALFAALDRLQALRAAATEALAGIDALLVPTAPIHPTVAQVAADPVGVNSRLGRFTNGVNLLDLCGLALPGPARPDGVPFGVTLLAPAWHDELLLELGAHWERSLAEAAGDGRSPTAEPRLEVVVAGAHMAGLPANPQLLARGGRFERLTRTAAGHALRLLATPLGPRPGLLRPVGASVAATGSGQVEVEVWSIPASELGALSTVVPEGLALGAVRLLDGSAPLGFVAAATGPYDPAELLPGGWREHVATG</sequence>
<dbReference type="Gene3D" id="3.90.1300.10">
    <property type="entry name" value="Amidase signature (AS) domain"/>
    <property type="match status" value="1"/>
</dbReference>
<comment type="caution">
    <text evidence="4">The sequence shown here is derived from an EMBL/GenBank/DDBJ whole genome shotgun (WGS) entry which is preliminary data.</text>
</comment>
<keyword evidence="4" id="KW-0378">Hydrolase</keyword>
<feature type="domain" description="Amidase" evidence="2">
    <location>
        <begin position="40"/>
        <end position="467"/>
    </location>
</feature>
<proteinExistence type="predicted"/>
<evidence type="ECO:0000313" key="5">
    <source>
        <dbReference type="Proteomes" id="UP000005143"/>
    </source>
</evidence>
<dbReference type="Gene3D" id="1.20.58.1700">
    <property type="match status" value="1"/>
</dbReference>
<dbReference type="InterPro" id="IPR000120">
    <property type="entry name" value="Amidase"/>
</dbReference>
<dbReference type="InterPro" id="IPR023631">
    <property type="entry name" value="Amidase_dom"/>
</dbReference>
<dbReference type="InterPro" id="IPR014085">
    <property type="entry name" value="Allophanate_hydrolase"/>
</dbReference>
<dbReference type="PANTHER" id="PTHR11895:SF169">
    <property type="entry name" value="GLUTAMYL-TRNA(GLN) AMIDOTRANSFERASE"/>
    <property type="match status" value="1"/>
</dbReference>
<keyword evidence="5" id="KW-1185">Reference proteome</keyword>
<feature type="region of interest" description="Disordered" evidence="1">
    <location>
        <begin position="240"/>
        <end position="280"/>
    </location>
</feature>
<dbReference type="NCBIfam" id="NF006043">
    <property type="entry name" value="PRK08186.1"/>
    <property type="match status" value="1"/>
</dbReference>
<feature type="compositionally biased region" description="Low complexity" evidence="1">
    <location>
        <begin position="257"/>
        <end position="272"/>
    </location>
</feature>
<name>H0E891_9ACTN</name>
<dbReference type="OrthoDB" id="182039at2"/>
<accession>H0E891</accession>
<dbReference type="EMBL" id="AGUD01000241">
    <property type="protein sequence ID" value="EHN10092.1"/>
    <property type="molecule type" value="Genomic_DNA"/>
</dbReference>
<evidence type="ECO:0000259" key="3">
    <source>
        <dbReference type="Pfam" id="PF21986"/>
    </source>
</evidence>
<dbReference type="Pfam" id="PF01425">
    <property type="entry name" value="Amidase"/>
    <property type="match status" value="1"/>
</dbReference>